<protein>
    <submittedName>
        <fullName evidence="1">Uncharacterized protein</fullName>
    </submittedName>
</protein>
<reference evidence="1 2" key="1">
    <citation type="submission" date="2017-05" db="EMBL/GenBank/DDBJ databases">
        <authorList>
            <person name="Varghese N."/>
            <person name="Submissions S."/>
        </authorList>
    </citation>
    <scope>NUCLEOTIDE SEQUENCE [LARGE SCALE GENOMIC DNA]</scope>
    <source>
        <strain evidence="1 2">DSM 45474</strain>
    </source>
</reference>
<sequence>MFLSQMQMPYPYPYDRYPTRPGVDPQMMKETTLRTVEPFVKYGLEEAKKTSYEHAMREIAAMSFLVGRGYDPQNAYRTVESWEVEEGRFY</sequence>
<name>A0A521F802_9BACL</name>
<evidence type="ECO:0000313" key="2">
    <source>
        <dbReference type="Proteomes" id="UP000315636"/>
    </source>
</evidence>
<dbReference type="EMBL" id="FXTI01000014">
    <property type="protein sequence ID" value="SMO92332.1"/>
    <property type="molecule type" value="Genomic_DNA"/>
</dbReference>
<accession>A0A521F802</accession>
<evidence type="ECO:0000313" key="1">
    <source>
        <dbReference type="EMBL" id="SMO92332.1"/>
    </source>
</evidence>
<keyword evidence="2" id="KW-1185">Reference proteome</keyword>
<dbReference type="Proteomes" id="UP000315636">
    <property type="component" value="Unassembled WGS sequence"/>
</dbReference>
<proteinExistence type="predicted"/>
<gene>
    <name evidence="1" type="ORF">SAMN06264849_11473</name>
</gene>
<organism evidence="1 2">
    <name type="scientific">Melghirimyces algeriensis</name>
    <dbReference type="NCBI Taxonomy" id="910412"/>
    <lineage>
        <taxon>Bacteria</taxon>
        <taxon>Bacillati</taxon>
        <taxon>Bacillota</taxon>
        <taxon>Bacilli</taxon>
        <taxon>Bacillales</taxon>
        <taxon>Thermoactinomycetaceae</taxon>
        <taxon>Melghirimyces</taxon>
    </lineage>
</organism>
<dbReference type="RefSeq" id="WP_246064985.1">
    <property type="nucleotide sequence ID" value="NZ_FXTI01000014.1"/>
</dbReference>
<dbReference type="AlphaFoldDB" id="A0A521F802"/>